<protein>
    <recommendedName>
        <fullName evidence="4">F-box domain-containing protein</fullName>
    </recommendedName>
</protein>
<dbReference type="Gene3D" id="3.80.10.10">
    <property type="entry name" value="Ribonuclease Inhibitor"/>
    <property type="match status" value="1"/>
</dbReference>
<evidence type="ECO:0000313" key="3">
    <source>
        <dbReference type="Proteomes" id="UP000620124"/>
    </source>
</evidence>
<sequence>MLEDLKAADEEQLLLLEEEFRELISKESELLEELTHVRTAKQRVRRLVAEKKNRYAPIFTLPDELLVSIVEAAQQSSDPTNSLVEVTASHVSQRFRCAVIGASPLWSSIELRWGVKSDEERFAVYLQRSRTCFLSVELKYDTYYGTEECDYDDVRNELATVAQNSIRLRRLVIHCGGLGLTLLDALKHFHSLYAPCLQHFDISSHEYESDLDDWGDLNLSIFEGGAPCLTTLRLNSVWPSLTSENPWVSGLTSLDLRGMRTPDGRHSYTLKILAICSQLIHLTLDDSTVFFGPPADISVRLPSLRSLRGFCLNDRSDWPATLIANVLLYIDGPALEVLEFCGGHIHGSHITSFFNLLQPSKFPILKSLTFASPTVVCDVCEWRPLEHVKPQALRHLPSLELLTMINMCNTNALLTDLLAPLTDANGTPSRALSSLRSLTLRYKDSDDLGISNWPKLKSDNADPDEAVTLGLEDVLDLWTADPLEGLQTLLAPVRDLRPIHLRLPRSRFFTENDWIPDDPNFEIFDVQPLLRSLEISEPERSEIE</sequence>
<feature type="coiled-coil region" evidence="1">
    <location>
        <begin position="6"/>
        <end position="33"/>
    </location>
</feature>
<dbReference type="SUPFAM" id="SSF52047">
    <property type="entry name" value="RNI-like"/>
    <property type="match status" value="1"/>
</dbReference>
<accession>A0A8H6XKP6</accession>
<keyword evidence="1" id="KW-0175">Coiled coil</keyword>
<organism evidence="2 3">
    <name type="scientific">Mycena venus</name>
    <dbReference type="NCBI Taxonomy" id="2733690"/>
    <lineage>
        <taxon>Eukaryota</taxon>
        <taxon>Fungi</taxon>
        <taxon>Dikarya</taxon>
        <taxon>Basidiomycota</taxon>
        <taxon>Agaricomycotina</taxon>
        <taxon>Agaricomycetes</taxon>
        <taxon>Agaricomycetidae</taxon>
        <taxon>Agaricales</taxon>
        <taxon>Marasmiineae</taxon>
        <taxon>Mycenaceae</taxon>
        <taxon>Mycena</taxon>
    </lineage>
</organism>
<evidence type="ECO:0000256" key="1">
    <source>
        <dbReference type="SAM" id="Coils"/>
    </source>
</evidence>
<dbReference type="OrthoDB" id="3030739at2759"/>
<dbReference type="EMBL" id="JACAZI010000016">
    <property type="protein sequence ID" value="KAF7343410.1"/>
    <property type="molecule type" value="Genomic_DNA"/>
</dbReference>
<dbReference type="AlphaFoldDB" id="A0A8H6XKP6"/>
<dbReference type="Proteomes" id="UP000620124">
    <property type="component" value="Unassembled WGS sequence"/>
</dbReference>
<dbReference type="InterPro" id="IPR032675">
    <property type="entry name" value="LRR_dom_sf"/>
</dbReference>
<proteinExistence type="predicted"/>
<evidence type="ECO:0008006" key="4">
    <source>
        <dbReference type="Google" id="ProtNLM"/>
    </source>
</evidence>
<keyword evidence="3" id="KW-1185">Reference proteome</keyword>
<name>A0A8H6XKP6_9AGAR</name>
<gene>
    <name evidence="2" type="ORF">MVEN_01773400</name>
</gene>
<evidence type="ECO:0000313" key="2">
    <source>
        <dbReference type="EMBL" id="KAF7343410.1"/>
    </source>
</evidence>
<reference evidence="2" key="1">
    <citation type="submission" date="2020-05" db="EMBL/GenBank/DDBJ databases">
        <title>Mycena genomes resolve the evolution of fungal bioluminescence.</title>
        <authorList>
            <person name="Tsai I.J."/>
        </authorList>
    </citation>
    <scope>NUCLEOTIDE SEQUENCE</scope>
    <source>
        <strain evidence="2">CCC161011</strain>
    </source>
</reference>
<comment type="caution">
    <text evidence="2">The sequence shown here is derived from an EMBL/GenBank/DDBJ whole genome shotgun (WGS) entry which is preliminary data.</text>
</comment>